<evidence type="ECO:0000313" key="2">
    <source>
        <dbReference type="Proteomes" id="UP000182486"/>
    </source>
</evidence>
<gene>
    <name evidence="1" type="ORF">BG844_29655</name>
</gene>
<dbReference type="EMBL" id="MEIA01000449">
    <property type="protein sequence ID" value="OJF10845.1"/>
    <property type="molecule type" value="Genomic_DNA"/>
</dbReference>
<accession>A0A1K0FDC8</accession>
<protein>
    <submittedName>
        <fullName evidence="1">Uncharacterized protein</fullName>
    </submittedName>
</protein>
<sequence>MDIRIRLLFQGDELVDEWNSLHAALLSLEGAVEHGYQLVPAKWFTEENERQTWGLIVDAGRKVDASATDIDRAIRKAMSKIDNE</sequence>
<keyword evidence="2" id="KW-1185">Reference proteome</keyword>
<name>A0A1K0FDC8_9ACTN</name>
<evidence type="ECO:0000313" key="1">
    <source>
        <dbReference type="EMBL" id="OJF10845.1"/>
    </source>
</evidence>
<proteinExistence type="predicted"/>
<reference evidence="1 2" key="1">
    <citation type="submission" date="2016-09" db="EMBL/GenBank/DDBJ databases">
        <title>Couchioplanes caeruleus draft genome sequence.</title>
        <authorList>
            <person name="Sheehan J."/>
            <person name="Caffrey P."/>
        </authorList>
    </citation>
    <scope>NUCLEOTIDE SEQUENCE [LARGE SCALE GENOMIC DNA]</scope>
    <source>
        <strain evidence="1 2">DSM 43634</strain>
    </source>
</reference>
<dbReference type="AlphaFoldDB" id="A0A1K0FDC8"/>
<dbReference type="Proteomes" id="UP000182486">
    <property type="component" value="Unassembled WGS sequence"/>
</dbReference>
<comment type="caution">
    <text evidence="1">The sequence shown here is derived from an EMBL/GenBank/DDBJ whole genome shotgun (WGS) entry which is preliminary data.</text>
</comment>
<organism evidence="1 2">
    <name type="scientific">Couchioplanes caeruleus subsp. caeruleus</name>
    <dbReference type="NCBI Taxonomy" id="56427"/>
    <lineage>
        <taxon>Bacteria</taxon>
        <taxon>Bacillati</taxon>
        <taxon>Actinomycetota</taxon>
        <taxon>Actinomycetes</taxon>
        <taxon>Micromonosporales</taxon>
        <taxon>Micromonosporaceae</taxon>
        <taxon>Couchioplanes</taxon>
    </lineage>
</organism>